<reference evidence="1" key="1">
    <citation type="journal article" date="2020" name="Nature">
        <title>Giant virus diversity and host interactions through global metagenomics.</title>
        <authorList>
            <person name="Schulz F."/>
            <person name="Roux S."/>
            <person name="Paez-Espino D."/>
            <person name="Jungbluth S."/>
            <person name="Walsh D.A."/>
            <person name="Denef V.J."/>
            <person name="McMahon K.D."/>
            <person name="Konstantinidis K.T."/>
            <person name="Eloe-Fadrosh E.A."/>
            <person name="Kyrpides N.C."/>
            <person name="Woyke T."/>
        </authorList>
    </citation>
    <scope>NUCLEOTIDE SEQUENCE</scope>
    <source>
        <strain evidence="1">GVMAG-M-3300009185-36</strain>
    </source>
</reference>
<dbReference type="EMBL" id="MN739048">
    <property type="protein sequence ID" value="QHS85867.1"/>
    <property type="molecule type" value="Genomic_DNA"/>
</dbReference>
<dbReference type="InterPro" id="IPR027417">
    <property type="entry name" value="P-loop_NTPase"/>
</dbReference>
<sequence length="136" mass="16396">MEFPPPHYVLFEPLNDKETKNAWERYKQDHSDVCEFDEISAAVMFSVETFAPWFDMWISSVAKKQSTRLRILMIWHSEFLTFACQQMLRRQLEQRSFKNRVWFHVEDPTTLQSAILSRCITKRMPNFIHEATYKEV</sequence>
<dbReference type="AlphaFoldDB" id="A0A6C0B0Y5"/>
<name>A0A6C0B0Y5_9ZZZZ</name>
<accession>A0A6C0B0Y5</accession>
<evidence type="ECO:0008006" key="2">
    <source>
        <dbReference type="Google" id="ProtNLM"/>
    </source>
</evidence>
<dbReference type="SUPFAM" id="SSF52540">
    <property type="entry name" value="P-loop containing nucleoside triphosphate hydrolases"/>
    <property type="match status" value="1"/>
</dbReference>
<evidence type="ECO:0000313" key="1">
    <source>
        <dbReference type="EMBL" id="QHS85867.1"/>
    </source>
</evidence>
<protein>
    <recommendedName>
        <fullName evidence="2">CRAL-TRIO domain-containing protein</fullName>
    </recommendedName>
</protein>
<dbReference type="Gene3D" id="3.40.50.300">
    <property type="entry name" value="P-loop containing nucleotide triphosphate hydrolases"/>
    <property type="match status" value="1"/>
</dbReference>
<organism evidence="1">
    <name type="scientific">viral metagenome</name>
    <dbReference type="NCBI Taxonomy" id="1070528"/>
    <lineage>
        <taxon>unclassified sequences</taxon>
        <taxon>metagenomes</taxon>
        <taxon>organismal metagenomes</taxon>
    </lineage>
</organism>
<proteinExistence type="predicted"/>